<feature type="transmembrane region" description="Helical" evidence="1">
    <location>
        <begin position="324"/>
        <end position="343"/>
    </location>
</feature>
<feature type="transmembrane region" description="Helical" evidence="1">
    <location>
        <begin position="88"/>
        <end position="113"/>
    </location>
</feature>
<keyword evidence="1" id="KW-0812">Transmembrane</keyword>
<reference evidence="2 3" key="1">
    <citation type="submission" date="2015-12" db="EMBL/GenBank/DDBJ databases">
        <title>The genome of Folsomia candida.</title>
        <authorList>
            <person name="Faddeeva A."/>
            <person name="Derks M.F."/>
            <person name="Anvar Y."/>
            <person name="Smit S."/>
            <person name="Van Straalen N."/>
            <person name="Roelofs D."/>
        </authorList>
    </citation>
    <scope>NUCLEOTIDE SEQUENCE [LARGE SCALE GENOMIC DNA]</scope>
    <source>
        <strain evidence="2 3">VU population</strain>
        <tissue evidence="2">Whole body</tissue>
    </source>
</reference>
<organism evidence="2 3">
    <name type="scientific">Folsomia candida</name>
    <name type="common">Springtail</name>
    <dbReference type="NCBI Taxonomy" id="158441"/>
    <lineage>
        <taxon>Eukaryota</taxon>
        <taxon>Metazoa</taxon>
        <taxon>Ecdysozoa</taxon>
        <taxon>Arthropoda</taxon>
        <taxon>Hexapoda</taxon>
        <taxon>Collembola</taxon>
        <taxon>Entomobryomorpha</taxon>
        <taxon>Isotomoidea</taxon>
        <taxon>Isotomidae</taxon>
        <taxon>Proisotominae</taxon>
        <taxon>Folsomia</taxon>
    </lineage>
</organism>
<sequence length="439" mass="50378">MDLLFNIVDSYIRIYRRLPHLPVEFDPKTRRVFAISDTKELLGCIFGSVCMGVFVVGPKFLQVLYLTYRWVELGHFPKTAEEPFASPMQLFSIAMEIITSGGGTVFIGVAYLFNKEVCKIINELLNLEEDLARRSIDMEKCNDQRNFKGKGKKKKISFGKQLFVDVVCVIPFFVVYMAPAAVSFALYNNLDPFHFIFHWFRMYHENFIVRLCIKICSFTFLTLAAVFAGQILLGMGYVFVMVTWLMQHNIGVIDADYKERGMWIALRKERRAIVVLYNQIVVLLLSAAPLIASLTLFATLGVAIVIVVFNIMSIKMYAMLPFNIYMLGPTFSIILILIMNMVLKSDSHFEVIMSFKNQMVRAFMRGEKQGNSYTNVFASAFESMTEVGHRRVPLVQSKTFMQKTTSISGNKSQEIRQSMYEYESWFRNCWSVGSLGCHI</sequence>
<evidence type="ECO:0000313" key="3">
    <source>
        <dbReference type="Proteomes" id="UP000198287"/>
    </source>
</evidence>
<dbReference type="AlphaFoldDB" id="A0A226EBH8"/>
<accession>A0A226EBH8</accession>
<keyword evidence="1" id="KW-1133">Transmembrane helix</keyword>
<feature type="transmembrane region" description="Helical" evidence="1">
    <location>
        <begin position="294"/>
        <end position="312"/>
    </location>
</feature>
<keyword evidence="3" id="KW-1185">Reference proteome</keyword>
<dbReference type="EMBL" id="LNIX01000005">
    <property type="protein sequence ID" value="OXA54925.1"/>
    <property type="molecule type" value="Genomic_DNA"/>
</dbReference>
<feature type="transmembrane region" description="Helical" evidence="1">
    <location>
        <begin position="41"/>
        <end position="68"/>
    </location>
</feature>
<keyword evidence="1" id="KW-0472">Membrane</keyword>
<evidence type="ECO:0000313" key="2">
    <source>
        <dbReference type="EMBL" id="OXA54925.1"/>
    </source>
</evidence>
<feature type="transmembrane region" description="Helical" evidence="1">
    <location>
        <begin position="272"/>
        <end position="288"/>
    </location>
</feature>
<feature type="transmembrane region" description="Helical" evidence="1">
    <location>
        <begin position="162"/>
        <end position="187"/>
    </location>
</feature>
<name>A0A226EBH8_FOLCA</name>
<proteinExistence type="predicted"/>
<evidence type="ECO:0000256" key="1">
    <source>
        <dbReference type="SAM" id="Phobius"/>
    </source>
</evidence>
<gene>
    <name evidence="2" type="ORF">Fcan01_11860</name>
</gene>
<dbReference type="Proteomes" id="UP000198287">
    <property type="component" value="Unassembled WGS sequence"/>
</dbReference>
<feature type="transmembrane region" description="Helical" evidence="1">
    <location>
        <begin position="207"/>
        <end position="240"/>
    </location>
</feature>
<protein>
    <submittedName>
        <fullName evidence="2">Uncharacterized protein</fullName>
    </submittedName>
</protein>
<comment type="caution">
    <text evidence="2">The sequence shown here is derived from an EMBL/GenBank/DDBJ whole genome shotgun (WGS) entry which is preliminary data.</text>
</comment>